<gene>
    <name evidence="2" type="ORF">JOB18_021299</name>
</gene>
<feature type="region of interest" description="Disordered" evidence="1">
    <location>
        <begin position="1"/>
        <end position="26"/>
    </location>
</feature>
<evidence type="ECO:0000313" key="2">
    <source>
        <dbReference type="EMBL" id="KAG7500526.1"/>
    </source>
</evidence>
<dbReference type="InterPro" id="IPR001611">
    <property type="entry name" value="Leu-rich_rpt"/>
</dbReference>
<feature type="region of interest" description="Disordered" evidence="1">
    <location>
        <begin position="258"/>
        <end position="324"/>
    </location>
</feature>
<evidence type="ECO:0000256" key="1">
    <source>
        <dbReference type="SAM" id="MobiDB-lite"/>
    </source>
</evidence>
<keyword evidence="3" id="KW-1185">Reference proteome</keyword>
<proteinExistence type="predicted"/>
<comment type="caution">
    <text evidence="2">The sequence shown here is derived from an EMBL/GenBank/DDBJ whole genome shotgun (WGS) entry which is preliminary data.</text>
</comment>
<accession>A0AAV6R5A3</accession>
<dbReference type="Pfam" id="PF13516">
    <property type="entry name" value="LRR_6"/>
    <property type="match status" value="3"/>
</dbReference>
<sequence>MSRKRQAKEKAEEEKHAEESPSEKVETLEDKQLRHIAVSFLSMRWLKVELENDDLLSVKSIKISGRKVDEQVVGVLQKTLPSFSQLQRLQFWQAGLTDGMVISLTNTISLSSSLRVVILEGNPLPQQSFHCLLSEGSTLTHLSLRNNRIGDDCARLIGSALSTTRSSNKNLMSLCLAFNRIGDAGAAHIAQGLRFNHALLFLSLANNWIEESGAASLAEILGNFALKHEEVVERRKLLLERIESGSVNSLGTDSALTNADELLKTPSSTSLKGEKKSSKKRASRKEEKSANKEKLKSSRKGSGVKALQNKSRKTGDKEKQQSEVQSCASLTEVESVESGNPLLDPALQHRCGQLFLPGNRTLVSLNLAGNRITEKALPLFKTALEMQKEGGLLRLCLQRNCFSENCETHVKIQHLLAKRHERKKHAVKIQTEGGVAN</sequence>
<dbReference type="InterPro" id="IPR053040">
    <property type="entry name" value="LRR-containing_protein_71"/>
</dbReference>
<dbReference type="Proteomes" id="UP000693946">
    <property type="component" value="Linkage Group LG20"/>
</dbReference>
<organism evidence="2 3">
    <name type="scientific">Solea senegalensis</name>
    <name type="common">Senegalese sole</name>
    <dbReference type="NCBI Taxonomy" id="28829"/>
    <lineage>
        <taxon>Eukaryota</taxon>
        <taxon>Metazoa</taxon>
        <taxon>Chordata</taxon>
        <taxon>Craniata</taxon>
        <taxon>Vertebrata</taxon>
        <taxon>Euteleostomi</taxon>
        <taxon>Actinopterygii</taxon>
        <taxon>Neopterygii</taxon>
        <taxon>Teleostei</taxon>
        <taxon>Neoteleostei</taxon>
        <taxon>Acanthomorphata</taxon>
        <taxon>Carangaria</taxon>
        <taxon>Pleuronectiformes</taxon>
        <taxon>Pleuronectoidei</taxon>
        <taxon>Soleidae</taxon>
        <taxon>Solea</taxon>
    </lineage>
</organism>
<feature type="compositionally biased region" description="Basic and acidic residues" evidence="1">
    <location>
        <begin position="8"/>
        <end position="26"/>
    </location>
</feature>
<dbReference type="AlphaFoldDB" id="A0AAV6R5A3"/>
<dbReference type="PANTHER" id="PTHR46984">
    <property type="entry name" value="LEUCINE-RICH REPEAT-CONTAINING PROTEIN 71"/>
    <property type="match status" value="1"/>
</dbReference>
<evidence type="ECO:0000313" key="3">
    <source>
        <dbReference type="Proteomes" id="UP000693946"/>
    </source>
</evidence>
<dbReference type="SMART" id="SM00368">
    <property type="entry name" value="LRR_RI"/>
    <property type="match status" value="4"/>
</dbReference>
<dbReference type="EMBL" id="JAGKHQ010000013">
    <property type="protein sequence ID" value="KAG7500526.1"/>
    <property type="molecule type" value="Genomic_DNA"/>
</dbReference>
<feature type="compositionally biased region" description="Basic and acidic residues" evidence="1">
    <location>
        <begin position="284"/>
        <end position="296"/>
    </location>
</feature>
<dbReference type="PANTHER" id="PTHR46984:SF1">
    <property type="entry name" value="LEUCINE-RICH REPEAT-CONTAINING PROTEIN 71"/>
    <property type="match status" value="1"/>
</dbReference>
<protein>
    <submittedName>
        <fullName evidence="2">Leucine-rich repeat-containing protein 71</fullName>
    </submittedName>
</protein>
<reference evidence="2 3" key="1">
    <citation type="journal article" date="2021" name="Sci. Rep.">
        <title>Chromosome anchoring in Senegalese sole (Solea senegalensis) reveals sex-associated markers and genome rearrangements in flatfish.</title>
        <authorList>
            <person name="Guerrero-Cozar I."/>
            <person name="Gomez-Garrido J."/>
            <person name="Berbel C."/>
            <person name="Martinez-Blanch J.F."/>
            <person name="Alioto T."/>
            <person name="Claros M.G."/>
            <person name="Gagnaire P.A."/>
            <person name="Manchado M."/>
        </authorList>
    </citation>
    <scope>NUCLEOTIDE SEQUENCE [LARGE SCALE GENOMIC DNA]</scope>
    <source>
        <strain evidence="2">Sse05_10M</strain>
    </source>
</reference>
<name>A0AAV6R5A3_SOLSE</name>